<accession>A0A5C3L0K7</accession>
<dbReference type="Gene3D" id="1.10.510.10">
    <property type="entry name" value="Transferase(Phosphotransferase) domain 1"/>
    <property type="match status" value="1"/>
</dbReference>
<evidence type="ECO:0000259" key="4">
    <source>
        <dbReference type="PROSITE" id="PS50011"/>
    </source>
</evidence>
<dbReference type="InterPro" id="IPR000719">
    <property type="entry name" value="Prot_kinase_dom"/>
</dbReference>
<dbReference type="GO" id="GO:0004674">
    <property type="term" value="F:protein serine/threonine kinase activity"/>
    <property type="evidence" value="ECO:0007669"/>
    <property type="project" value="TreeGrafter"/>
</dbReference>
<dbReference type="EMBL" id="ML210184">
    <property type="protein sequence ID" value="TFK25613.1"/>
    <property type="molecule type" value="Genomic_DNA"/>
</dbReference>
<reference evidence="5 6" key="1">
    <citation type="journal article" date="2019" name="Nat. Ecol. Evol.">
        <title>Megaphylogeny resolves global patterns of mushroom evolution.</title>
        <authorList>
            <person name="Varga T."/>
            <person name="Krizsan K."/>
            <person name="Foldi C."/>
            <person name="Dima B."/>
            <person name="Sanchez-Garcia M."/>
            <person name="Sanchez-Ramirez S."/>
            <person name="Szollosi G.J."/>
            <person name="Szarkandi J.G."/>
            <person name="Papp V."/>
            <person name="Albert L."/>
            <person name="Andreopoulos W."/>
            <person name="Angelini C."/>
            <person name="Antonin V."/>
            <person name="Barry K.W."/>
            <person name="Bougher N.L."/>
            <person name="Buchanan P."/>
            <person name="Buyck B."/>
            <person name="Bense V."/>
            <person name="Catcheside P."/>
            <person name="Chovatia M."/>
            <person name="Cooper J."/>
            <person name="Damon W."/>
            <person name="Desjardin D."/>
            <person name="Finy P."/>
            <person name="Geml J."/>
            <person name="Haridas S."/>
            <person name="Hughes K."/>
            <person name="Justo A."/>
            <person name="Karasinski D."/>
            <person name="Kautmanova I."/>
            <person name="Kiss B."/>
            <person name="Kocsube S."/>
            <person name="Kotiranta H."/>
            <person name="LaButti K.M."/>
            <person name="Lechner B.E."/>
            <person name="Liimatainen K."/>
            <person name="Lipzen A."/>
            <person name="Lukacs Z."/>
            <person name="Mihaltcheva S."/>
            <person name="Morgado L.N."/>
            <person name="Niskanen T."/>
            <person name="Noordeloos M.E."/>
            <person name="Ohm R.A."/>
            <person name="Ortiz-Santana B."/>
            <person name="Ovrebo C."/>
            <person name="Racz N."/>
            <person name="Riley R."/>
            <person name="Savchenko A."/>
            <person name="Shiryaev A."/>
            <person name="Soop K."/>
            <person name="Spirin V."/>
            <person name="Szebenyi C."/>
            <person name="Tomsovsky M."/>
            <person name="Tulloss R.E."/>
            <person name="Uehling J."/>
            <person name="Grigoriev I.V."/>
            <person name="Vagvolgyi C."/>
            <person name="Papp T."/>
            <person name="Martin F.M."/>
            <person name="Miettinen O."/>
            <person name="Hibbett D.S."/>
            <person name="Nagy L.G."/>
        </authorList>
    </citation>
    <scope>NUCLEOTIDE SEQUENCE [LARGE SCALE GENOMIC DNA]</scope>
    <source>
        <strain evidence="5 6">CBS 121175</strain>
    </source>
</reference>
<protein>
    <submittedName>
        <fullName evidence="5">Kinase-like protein</fullName>
    </submittedName>
</protein>
<dbReference type="PANTHER" id="PTHR44329:SF298">
    <property type="entry name" value="MIXED LINEAGE KINASE DOMAIN-LIKE PROTEIN"/>
    <property type="match status" value="1"/>
</dbReference>
<dbReference type="STRING" id="230819.A0A5C3L0K7"/>
<evidence type="ECO:0000256" key="1">
    <source>
        <dbReference type="ARBA" id="ARBA00022741"/>
    </source>
</evidence>
<proteinExistence type="predicted"/>
<dbReference type="InterPro" id="IPR011009">
    <property type="entry name" value="Kinase-like_dom_sf"/>
</dbReference>
<keyword evidence="5" id="KW-0418">Kinase</keyword>
<organism evidence="5 6">
    <name type="scientific">Coprinopsis marcescibilis</name>
    <name type="common">Agaric fungus</name>
    <name type="synonym">Psathyrella marcescibilis</name>
    <dbReference type="NCBI Taxonomy" id="230819"/>
    <lineage>
        <taxon>Eukaryota</taxon>
        <taxon>Fungi</taxon>
        <taxon>Dikarya</taxon>
        <taxon>Basidiomycota</taxon>
        <taxon>Agaricomycotina</taxon>
        <taxon>Agaricomycetes</taxon>
        <taxon>Agaricomycetidae</taxon>
        <taxon>Agaricales</taxon>
        <taxon>Agaricineae</taxon>
        <taxon>Psathyrellaceae</taxon>
        <taxon>Coprinopsis</taxon>
    </lineage>
</organism>
<sequence>MFDFEPSHELENSHQYRLLVEFLEGRGTTCHTITAQWTGRQTATVLFFASSGKLYGAVLPLTIGAHPDGLVKEGIEKQVSAEAAVREGHRRLQISTHDQGSSDDVRLKVEQLRGIFREATATEDRYKKLLKDCADPQYAQIVLDSLQTLLDHPLTEKEDKRGLLQTLIRISKKTSMYPPCLALKDVTRKLYPVAAGHFSEVYQGSFRGNAVAIKVLKLYQHSDIAKALKIFHRESIIWGQLAHENLLPFYGIFHLDWDDKRLCFVSPWMGNGNIRAYINENPDSDALLLLGDILSGIQYLHSEGIVHADLKGDNILATASGRACLADFGLSKLIDSEAVSWTSMHTTAQQGGTLRWQAPELIDPDSEHVSANKQSDMFSFGGVCYEVLTGKVPFYECSRDAKVSLKVMSGQLPSKPLRDETHPSRVHVLEALWEIMVQCWARDPQDRPDAERLLKMDLVSDASANDTRPHDSWRGLTASQFRSAMYTPEPQRPLSPTE</sequence>
<dbReference type="PANTHER" id="PTHR44329">
    <property type="entry name" value="SERINE/THREONINE-PROTEIN KINASE TNNI3K-RELATED"/>
    <property type="match status" value="1"/>
</dbReference>
<gene>
    <name evidence="5" type="ORF">FA15DRAFT_590058</name>
</gene>
<keyword evidence="2" id="KW-0067">ATP-binding</keyword>
<keyword evidence="1" id="KW-0547">Nucleotide-binding</keyword>
<evidence type="ECO:0000313" key="6">
    <source>
        <dbReference type="Proteomes" id="UP000307440"/>
    </source>
</evidence>
<feature type="region of interest" description="Disordered" evidence="3">
    <location>
        <begin position="479"/>
        <end position="498"/>
    </location>
</feature>
<dbReference type="InterPro" id="IPR051681">
    <property type="entry name" value="Ser/Thr_Kinases-Pseudokinases"/>
</dbReference>
<dbReference type="Proteomes" id="UP000307440">
    <property type="component" value="Unassembled WGS sequence"/>
</dbReference>
<dbReference type="OrthoDB" id="4062651at2759"/>
<dbReference type="GO" id="GO:0005524">
    <property type="term" value="F:ATP binding"/>
    <property type="evidence" value="ECO:0007669"/>
    <property type="project" value="UniProtKB-KW"/>
</dbReference>
<evidence type="ECO:0000313" key="5">
    <source>
        <dbReference type="EMBL" id="TFK25613.1"/>
    </source>
</evidence>
<name>A0A5C3L0K7_COPMA</name>
<evidence type="ECO:0000256" key="2">
    <source>
        <dbReference type="ARBA" id="ARBA00022840"/>
    </source>
</evidence>
<keyword evidence="5" id="KW-0808">Transferase</keyword>
<keyword evidence="6" id="KW-1185">Reference proteome</keyword>
<dbReference type="SMART" id="SM00220">
    <property type="entry name" value="S_TKc"/>
    <property type="match status" value="1"/>
</dbReference>
<dbReference type="AlphaFoldDB" id="A0A5C3L0K7"/>
<dbReference type="SUPFAM" id="SSF56112">
    <property type="entry name" value="Protein kinase-like (PK-like)"/>
    <property type="match status" value="1"/>
</dbReference>
<dbReference type="Pfam" id="PF00069">
    <property type="entry name" value="Pkinase"/>
    <property type="match status" value="1"/>
</dbReference>
<evidence type="ECO:0000256" key="3">
    <source>
        <dbReference type="SAM" id="MobiDB-lite"/>
    </source>
</evidence>
<dbReference type="PROSITE" id="PS50011">
    <property type="entry name" value="PROTEIN_KINASE_DOM"/>
    <property type="match status" value="1"/>
</dbReference>
<feature type="domain" description="Protein kinase" evidence="4">
    <location>
        <begin position="187"/>
        <end position="459"/>
    </location>
</feature>